<organism evidence="2 3">
    <name type="scientific">Sporormia fimetaria CBS 119925</name>
    <dbReference type="NCBI Taxonomy" id="1340428"/>
    <lineage>
        <taxon>Eukaryota</taxon>
        <taxon>Fungi</taxon>
        <taxon>Dikarya</taxon>
        <taxon>Ascomycota</taxon>
        <taxon>Pezizomycotina</taxon>
        <taxon>Dothideomycetes</taxon>
        <taxon>Pleosporomycetidae</taxon>
        <taxon>Pleosporales</taxon>
        <taxon>Sporormiaceae</taxon>
        <taxon>Sporormia</taxon>
    </lineage>
</organism>
<evidence type="ECO:0000313" key="3">
    <source>
        <dbReference type="Proteomes" id="UP000799440"/>
    </source>
</evidence>
<dbReference type="InterPro" id="IPR029069">
    <property type="entry name" value="HotDog_dom_sf"/>
</dbReference>
<dbReference type="AlphaFoldDB" id="A0A6A6UZQ2"/>
<gene>
    <name evidence="2" type="ORF">M011DRAFT_410214</name>
</gene>
<dbReference type="EMBL" id="MU006595">
    <property type="protein sequence ID" value="KAF2743665.1"/>
    <property type="molecule type" value="Genomic_DNA"/>
</dbReference>
<dbReference type="Gene3D" id="3.10.129.10">
    <property type="entry name" value="Hotdog Thioesterase"/>
    <property type="match status" value="1"/>
</dbReference>
<accession>A0A6A6UZQ2</accession>
<dbReference type="InterPro" id="IPR050563">
    <property type="entry name" value="4-hydroxybenzoyl-CoA_TE"/>
</dbReference>
<keyword evidence="3" id="KW-1185">Reference proteome</keyword>
<reference evidence="2" key="1">
    <citation type="journal article" date="2020" name="Stud. Mycol.">
        <title>101 Dothideomycetes genomes: a test case for predicting lifestyles and emergence of pathogens.</title>
        <authorList>
            <person name="Haridas S."/>
            <person name="Albert R."/>
            <person name="Binder M."/>
            <person name="Bloem J."/>
            <person name="Labutti K."/>
            <person name="Salamov A."/>
            <person name="Andreopoulos B."/>
            <person name="Baker S."/>
            <person name="Barry K."/>
            <person name="Bills G."/>
            <person name="Bluhm B."/>
            <person name="Cannon C."/>
            <person name="Castanera R."/>
            <person name="Culley D."/>
            <person name="Daum C."/>
            <person name="Ezra D."/>
            <person name="Gonzalez J."/>
            <person name="Henrissat B."/>
            <person name="Kuo A."/>
            <person name="Liang C."/>
            <person name="Lipzen A."/>
            <person name="Lutzoni F."/>
            <person name="Magnuson J."/>
            <person name="Mondo S."/>
            <person name="Nolan M."/>
            <person name="Ohm R."/>
            <person name="Pangilinan J."/>
            <person name="Park H.-J."/>
            <person name="Ramirez L."/>
            <person name="Alfaro M."/>
            <person name="Sun H."/>
            <person name="Tritt A."/>
            <person name="Yoshinaga Y."/>
            <person name="Zwiers L.-H."/>
            <person name="Turgeon B."/>
            <person name="Goodwin S."/>
            <person name="Spatafora J."/>
            <person name="Crous P."/>
            <person name="Grigoriev I."/>
        </authorList>
    </citation>
    <scope>NUCLEOTIDE SEQUENCE</scope>
    <source>
        <strain evidence="2">CBS 119925</strain>
    </source>
</reference>
<feature type="compositionally biased region" description="Basic and acidic residues" evidence="1">
    <location>
        <begin position="275"/>
        <end position="288"/>
    </location>
</feature>
<evidence type="ECO:0008006" key="4">
    <source>
        <dbReference type="Google" id="ProtNLM"/>
    </source>
</evidence>
<protein>
    <recommendedName>
        <fullName evidence="4">Thioesterase/thiol ester dehydrase-isomerase</fullName>
    </recommendedName>
</protein>
<evidence type="ECO:0000313" key="2">
    <source>
        <dbReference type="EMBL" id="KAF2743665.1"/>
    </source>
</evidence>
<feature type="region of interest" description="Disordered" evidence="1">
    <location>
        <begin position="14"/>
        <end position="50"/>
    </location>
</feature>
<dbReference type="PANTHER" id="PTHR31793:SF39">
    <property type="entry name" value="THIOESTERASE_THIOL ESTER DEHYDRASE-ISOMERASE"/>
    <property type="match status" value="1"/>
</dbReference>
<feature type="compositionally biased region" description="Polar residues" evidence="1">
    <location>
        <begin position="14"/>
        <end position="49"/>
    </location>
</feature>
<evidence type="ECO:0000256" key="1">
    <source>
        <dbReference type="SAM" id="MobiDB-lite"/>
    </source>
</evidence>
<feature type="region of interest" description="Disordered" evidence="1">
    <location>
        <begin position="275"/>
        <end position="294"/>
    </location>
</feature>
<proteinExistence type="predicted"/>
<dbReference type="PANTHER" id="PTHR31793">
    <property type="entry name" value="4-HYDROXYBENZOYL-COA THIOESTERASE FAMILY MEMBER"/>
    <property type="match status" value="1"/>
</dbReference>
<dbReference type="GO" id="GO:0047617">
    <property type="term" value="F:fatty acyl-CoA hydrolase activity"/>
    <property type="evidence" value="ECO:0007669"/>
    <property type="project" value="TreeGrafter"/>
</dbReference>
<dbReference type="Pfam" id="PF13279">
    <property type="entry name" value="4HBT_2"/>
    <property type="match status" value="1"/>
</dbReference>
<dbReference type="CDD" id="cd00586">
    <property type="entry name" value="4HBT"/>
    <property type="match status" value="1"/>
</dbReference>
<dbReference type="Proteomes" id="UP000799440">
    <property type="component" value="Unassembled WGS sequence"/>
</dbReference>
<sequence length="294" mass="33990">MRHSLFRPVFSSTLSTPLRPCSSFSSHVRPLSTTAPRRSTSPETPTSRLNPRILSELKSRIGKCISFGLNKEQTNEACSMLEEMALDWRGMLVGSEGFLTSKDRIGLYRQEVVWGEMDAMCGHVNNVVYNRYAESARVNWTRSFANIFDPKHREEWRELMTPLSVGLILRSIRTDYKFPVTYPDRVSVLHKLHREPTPDADHFKLDVVILSETHRRIAARCFEDIVVYDYRAAKKAPLRPFMIEQFKEVWRLQEEAKETYTKKVHSLIESVRKLEKASWDRPDAKEDLGSAAKA</sequence>
<name>A0A6A6UZQ2_9PLEO</name>
<dbReference type="OrthoDB" id="5538558at2759"/>
<dbReference type="SUPFAM" id="SSF54637">
    <property type="entry name" value="Thioesterase/thiol ester dehydrase-isomerase"/>
    <property type="match status" value="1"/>
</dbReference>